<dbReference type="InterPro" id="IPR025476">
    <property type="entry name" value="Helitron_helicase-like"/>
</dbReference>
<dbReference type="EMBL" id="WJBH02000008">
    <property type="protein sequence ID" value="KAI9555036.1"/>
    <property type="molecule type" value="Genomic_DNA"/>
</dbReference>
<dbReference type="PANTHER" id="PTHR45786:SF74">
    <property type="entry name" value="ATP-DEPENDENT DNA HELICASE"/>
    <property type="match status" value="1"/>
</dbReference>
<evidence type="ECO:0000313" key="3">
    <source>
        <dbReference type="Proteomes" id="UP000820818"/>
    </source>
</evidence>
<keyword evidence="3" id="KW-1185">Reference proteome</keyword>
<accession>A0AAD5KL95</accession>
<evidence type="ECO:0000259" key="1">
    <source>
        <dbReference type="Pfam" id="PF14214"/>
    </source>
</evidence>
<sequence length="128" mass="14548">MSIRDYFNNVLAGGSLTQQWTVDSYVKIEANRVKYIREHQAELHVAQYDGLLDYLHNRAERENLTVGSYHVLPSSFIGSPRAMKQAYQDAMAICGKFGKQGNHGQYSQPSFGTRSAWCSRKSFPPKED</sequence>
<feature type="domain" description="Helitron helicase-like" evidence="1">
    <location>
        <begin position="8"/>
        <end position="99"/>
    </location>
</feature>
<gene>
    <name evidence="2" type="ORF">GHT06_020333</name>
</gene>
<protein>
    <recommendedName>
        <fullName evidence="1">Helitron helicase-like domain-containing protein</fullName>
    </recommendedName>
</protein>
<organism evidence="2 3">
    <name type="scientific">Daphnia sinensis</name>
    <dbReference type="NCBI Taxonomy" id="1820382"/>
    <lineage>
        <taxon>Eukaryota</taxon>
        <taxon>Metazoa</taxon>
        <taxon>Ecdysozoa</taxon>
        <taxon>Arthropoda</taxon>
        <taxon>Crustacea</taxon>
        <taxon>Branchiopoda</taxon>
        <taxon>Diplostraca</taxon>
        <taxon>Cladocera</taxon>
        <taxon>Anomopoda</taxon>
        <taxon>Daphniidae</taxon>
        <taxon>Daphnia</taxon>
        <taxon>Daphnia similis group</taxon>
    </lineage>
</organism>
<proteinExistence type="predicted"/>
<comment type="caution">
    <text evidence="2">The sequence shown here is derived from an EMBL/GenBank/DDBJ whole genome shotgun (WGS) entry which is preliminary data.</text>
</comment>
<dbReference type="Pfam" id="PF14214">
    <property type="entry name" value="Helitron_like_N"/>
    <property type="match status" value="1"/>
</dbReference>
<evidence type="ECO:0000313" key="2">
    <source>
        <dbReference type="EMBL" id="KAI9555036.1"/>
    </source>
</evidence>
<reference evidence="2 3" key="1">
    <citation type="submission" date="2022-05" db="EMBL/GenBank/DDBJ databases">
        <title>A multi-omics perspective on studying reproductive biology in Daphnia sinensis.</title>
        <authorList>
            <person name="Jia J."/>
        </authorList>
    </citation>
    <scope>NUCLEOTIDE SEQUENCE [LARGE SCALE GENOMIC DNA]</scope>
    <source>
        <strain evidence="2 3">WSL</strain>
    </source>
</reference>
<dbReference type="PANTHER" id="PTHR45786">
    <property type="entry name" value="DNA BINDING PROTEIN-LIKE"/>
    <property type="match status" value="1"/>
</dbReference>
<dbReference type="AlphaFoldDB" id="A0AAD5KL95"/>
<name>A0AAD5KL95_9CRUS</name>
<dbReference type="Proteomes" id="UP000820818">
    <property type="component" value="Linkage Group LG8"/>
</dbReference>